<dbReference type="NCBIfam" id="TIGR03696">
    <property type="entry name" value="Rhs_assc_core"/>
    <property type="match status" value="1"/>
</dbReference>
<reference evidence="2 3" key="1">
    <citation type="submission" date="2018-08" db="EMBL/GenBank/DDBJ databases">
        <title>Draft genome sequence of the cyanotroph, Pseudomonas monteilii BCN3.</title>
        <authorList>
            <person name="Jones L.B."/>
            <person name="Kunz D.A."/>
        </authorList>
    </citation>
    <scope>NUCLEOTIDE SEQUENCE [LARGE SCALE GENOMIC DNA]</scope>
    <source>
        <strain evidence="2 3">BCN3</strain>
    </source>
</reference>
<gene>
    <name evidence="2" type="ORF">D0894_01695</name>
</gene>
<protein>
    <submittedName>
        <fullName evidence="2">RHS repeat-associated core domain-containing protein</fullName>
    </submittedName>
</protein>
<dbReference type="Proteomes" id="UP000265875">
    <property type="component" value="Unassembled WGS sequence"/>
</dbReference>
<dbReference type="AlphaFoldDB" id="A0A399MEP4"/>
<dbReference type="Gene3D" id="2.180.10.10">
    <property type="entry name" value="RHS repeat-associated core"/>
    <property type="match status" value="1"/>
</dbReference>
<proteinExistence type="predicted"/>
<evidence type="ECO:0000313" key="2">
    <source>
        <dbReference type="EMBL" id="RII80312.1"/>
    </source>
</evidence>
<dbReference type="InterPro" id="IPR022385">
    <property type="entry name" value="Rhs_assc_core"/>
</dbReference>
<comment type="caution">
    <text evidence="2">The sequence shown here is derived from an EMBL/GenBank/DDBJ whole genome shotgun (WGS) entry which is preliminary data.</text>
</comment>
<accession>A0A399MEP4</accession>
<evidence type="ECO:0000256" key="1">
    <source>
        <dbReference type="SAM" id="MobiDB-lite"/>
    </source>
</evidence>
<sequence>MKLLLTNLPVVRGLSLKKTVALLFFVRPGPVSVILFVYGPYGQHDCSTGQAPKLGFNGERYDPLTRSYALGQGYRNYSPALMRFQSPDDLSPFAHGGLNAYAYCVNDPVNLLDATGHAPTAAQLHERINQMGLKVPSATSQVHGRANASKRQSLPRPLSAPRDAKPKKTLRFNETTKTFFYEEERLKFKRQLYQERKTLINYMAREYRVLELYQRELNTLLAPSTEAMFKQFKNPRGHLALITFAQSQLDDAHERLRQLNKTLKSIRL</sequence>
<dbReference type="SUPFAM" id="SSF56399">
    <property type="entry name" value="ADP-ribosylation"/>
    <property type="match status" value="1"/>
</dbReference>
<evidence type="ECO:0000313" key="3">
    <source>
        <dbReference type="Proteomes" id="UP000265875"/>
    </source>
</evidence>
<name>A0A399MEP4_9PSED</name>
<feature type="region of interest" description="Disordered" evidence="1">
    <location>
        <begin position="137"/>
        <end position="166"/>
    </location>
</feature>
<organism evidence="2 3">
    <name type="scientific">Pseudomonas monteilii</name>
    <dbReference type="NCBI Taxonomy" id="76759"/>
    <lineage>
        <taxon>Bacteria</taxon>
        <taxon>Pseudomonadati</taxon>
        <taxon>Pseudomonadota</taxon>
        <taxon>Gammaproteobacteria</taxon>
        <taxon>Pseudomonadales</taxon>
        <taxon>Pseudomonadaceae</taxon>
        <taxon>Pseudomonas</taxon>
    </lineage>
</organism>
<dbReference type="EMBL" id="QWLL01000005">
    <property type="protein sequence ID" value="RII80312.1"/>
    <property type="molecule type" value="Genomic_DNA"/>
</dbReference>